<name>A0A5D3DJ02_CUCMM</name>
<evidence type="ECO:0000313" key="2">
    <source>
        <dbReference type="Proteomes" id="UP000321947"/>
    </source>
</evidence>
<comment type="caution">
    <text evidence="1">The sequence shown here is derived from an EMBL/GenBank/DDBJ whole genome shotgun (WGS) entry which is preliminary data.</text>
</comment>
<sequence length="254" mass="28290">MPDFCEVRSRPLLPDKDSPPCTSSLTPLEIGENPFIKSHNSLQSSLPLPLISYSPCVLSLYKPFVSIPCTMLSFSSGFDEIGAMFLEFAKDQDNPAGGSSSMGNSLASTSQPFVTLTPKRRVQSRLLELERYVHANGRILMSIPPGADKSISPHAVCFNRIKCWNSSPNLPQRVLSHSLRTRYVRQCWVDDRGYSKGLSWGPKLKAHKTANASSVTTSCSQSMVELQLRVELDKTRQAIEEQIRRQDMLVSEVE</sequence>
<reference evidence="1 2" key="1">
    <citation type="submission" date="2019-08" db="EMBL/GenBank/DDBJ databases">
        <title>Draft genome sequences of two oriental melons (Cucumis melo L. var makuwa).</title>
        <authorList>
            <person name="Kwon S.-Y."/>
        </authorList>
    </citation>
    <scope>NUCLEOTIDE SEQUENCE [LARGE SCALE GENOMIC DNA]</scope>
    <source>
        <strain evidence="2">cv. Chang Bougi</strain>
        <tissue evidence="1">Leaf</tissue>
    </source>
</reference>
<proteinExistence type="predicted"/>
<dbReference type="Proteomes" id="UP000321947">
    <property type="component" value="Unassembled WGS sequence"/>
</dbReference>
<dbReference type="AlphaFoldDB" id="A0A5D3DJ02"/>
<evidence type="ECO:0000313" key="1">
    <source>
        <dbReference type="EMBL" id="TYK23209.1"/>
    </source>
</evidence>
<protein>
    <submittedName>
        <fullName evidence="1">CACTA en-spm transposon protein</fullName>
    </submittedName>
</protein>
<organism evidence="1 2">
    <name type="scientific">Cucumis melo var. makuwa</name>
    <name type="common">Oriental melon</name>
    <dbReference type="NCBI Taxonomy" id="1194695"/>
    <lineage>
        <taxon>Eukaryota</taxon>
        <taxon>Viridiplantae</taxon>
        <taxon>Streptophyta</taxon>
        <taxon>Embryophyta</taxon>
        <taxon>Tracheophyta</taxon>
        <taxon>Spermatophyta</taxon>
        <taxon>Magnoliopsida</taxon>
        <taxon>eudicotyledons</taxon>
        <taxon>Gunneridae</taxon>
        <taxon>Pentapetalae</taxon>
        <taxon>rosids</taxon>
        <taxon>fabids</taxon>
        <taxon>Cucurbitales</taxon>
        <taxon>Cucurbitaceae</taxon>
        <taxon>Benincaseae</taxon>
        <taxon>Cucumis</taxon>
    </lineage>
</organism>
<gene>
    <name evidence="1" type="ORF">E5676_scaffold142G002410</name>
</gene>
<dbReference type="EMBL" id="SSTD01004586">
    <property type="protein sequence ID" value="TYK23209.1"/>
    <property type="molecule type" value="Genomic_DNA"/>
</dbReference>
<accession>A0A5D3DJ02</accession>